<evidence type="ECO:0000256" key="5">
    <source>
        <dbReference type="ARBA" id="ARBA00022475"/>
    </source>
</evidence>
<feature type="compositionally biased region" description="Basic residues" evidence="10">
    <location>
        <begin position="146"/>
        <end position="155"/>
    </location>
</feature>
<dbReference type="Pfam" id="PF03456">
    <property type="entry name" value="uDENN"/>
    <property type="match status" value="1"/>
</dbReference>
<keyword evidence="8" id="KW-0053">Apoptosis</keyword>
<keyword evidence="5" id="KW-1003">Cell membrane</keyword>
<feature type="compositionally biased region" description="Low complexity" evidence="10">
    <location>
        <begin position="769"/>
        <end position="785"/>
    </location>
</feature>
<dbReference type="InterPro" id="IPR043153">
    <property type="entry name" value="DENN_C"/>
</dbReference>
<accession>A0A7M7T0L2</accession>
<reference evidence="12" key="2">
    <citation type="submission" date="2021-01" db="UniProtKB">
        <authorList>
            <consortium name="EnsemblMetazoa"/>
        </authorList>
    </citation>
    <scope>IDENTIFICATION</scope>
</reference>
<dbReference type="InterPro" id="IPR005112">
    <property type="entry name" value="dDENN_dom"/>
</dbReference>
<evidence type="ECO:0000256" key="4">
    <source>
        <dbReference type="ARBA" id="ARBA00017868"/>
    </source>
</evidence>
<dbReference type="OMA" id="TKILCLW"/>
<dbReference type="GeneID" id="589631"/>
<keyword evidence="9" id="KW-0472">Membrane</keyword>
<dbReference type="InterPro" id="IPR037516">
    <property type="entry name" value="Tripartite_DENN"/>
</dbReference>
<dbReference type="InterPro" id="IPR057469">
    <property type="entry name" value="PH_MADD"/>
</dbReference>
<protein>
    <recommendedName>
        <fullName evidence="4">MAP kinase-activating death domain protein</fullName>
    </recommendedName>
</protein>
<feature type="compositionally biased region" description="Basic and acidic residues" evidence="10">
    <location>
        <begin position="1160"/>
        <end position="1170"/>
    </location>
</feature>
<dbReference type="InParanoid" id="A0A7M7T0L2"/>
<feature type="domain" description="UDENN" evidence="11">
    <location>
        <begin position="14"/>
        <end position="544"/>
    </location>
</feature>
<dbReference type="GO" id="GO:0042981">
    <property type="term" value="P:regulation of apoptotic process"/>
    <property type="evidence" value="ECO:0000318"/>
    <property type="project" value="GO_Central"/>
</dbReference>
<keyword evidence="13" id="KW-1185">Reference proteome</keyword>
<comment type="similarity">
    <text evidence="3">Belongs to the MADD family.</text>
</comment>
<comment type="subcellular location">
    <subcellularLocation>
        <location evidence="1">Cell membrane</location>
    </subcellularLocation>
    <subcellularLocation>
        <location evidence="2">Cytoplasm</location>
    </subcellularLocation>
</comment>
<feature type="region of interest" description="Disordered" evidence="10">
    <location>
        <begin position="1197"/>
        <end position="1220"/>
    </location>
</feature>
<organism evidence="12 13">
    <name type="scientific">Strongylocentrotus purpuratus</name>
    <name type="common">Purple sea urchin</name>
    <dbReference type="NCBI Taxonomy" id="7668"/>
    <lineage>
        <taxon>Eukaryota</taxon>
        <taxon>Metazoa</taxon>
        <taxon>Echinodermata</taxon>
        <taxon>Eleutherozoa</taxon>
        <taxon>Echinozoa</taxon>
        <taxon>Echinoidea</taxon>
        <taxon>Euechinoidea</taxon>
        <taxon>Echinacea</taxon>
        <taxon>Camarodonta</taxon>
        <taxon>Echinidea</taxon>
        <taxon>Strongylocentrotidae</taxon>
        <taxon>Strongylocentrotus</taxon>
    </lineage>
</organism>
<dbReference type="InterPro" id="IPR039980">
    <property type="entry name" value="MADD"/>
</dbReference>
<evidence type="ECO:0000256" key="10">
    <source>
        <dbReference type="SAM" id="MobiDB-lite"/>
    </source>
</evidence>
<dbReference type="InterPro" id="IPR001194">
    <property type="entry name" value="cDENN_dom"/>
</dbReference>
<evidence type="ECO:0000256" key="7">
    <source>
        <dbReference type="ARBA" id="ARBA00022658"/>
    </source>
</evidence>
<dbReference type="EnsemblMetazoa" id="XM_030989150">
    <property type="protein sequence ID" value="XP_030845010"/>
    <property type="gene ID" value="LOC589631"/>
</dbReference>
<feature type="region of interest" description="Disordered" evidence="10">
    <location>
        <begin position="801"/>
        <end position="883"/>
    </location>
</feature>
<dbReference type="SMART" id="SM00799">
    <property type="entry name" value="DENN"/>
    <property type="match status" value="1"/>
</dbReference>
<evidence type="ECO:0000313" key="13">
    <source>
        <dbReference type="Proteomes" id="UP000007110"/>
    </source>
</evidence>
<dbReference type="GO" id="GO:0006915">
    <property type="term" value="P:apoptotic process"/>
    <property type="evidence" value="ECO:0007669"/>
    <property type="project" value="UniProtKB-KW"/>
</dbReference>
<feature type="compositionally biased region" description="Low complexity" evidence="10">
    <location>
        <begin position="1198"/>
        <end position="1216"/>
    </location>
</feature>
<feature type="compositionally biased region" description="Polar residues" evidence="10">
    <location>
        <begin position="1102"/>
        <end position="1120"/>
    </location>
</feature>
<dbReference type="SMART" id="SM00801">
    <property type="entry name" value="dDENN"/>
    <property type="match status" value="1"/>
</dbReference>
<evidence type="ECO:0000313" key="12">
    <source>
        <dbReference type="EnsemblMetazoa" id="XP_030845010"/>
    </source>
</evidence>
<dbReference type="Pfam" id="PF25328">
    <property type="entry name" value="PH_MADD"/>
    <property type="match status" value="1"/>
</dbReference>
<dbReference type="PANTHER" id="PTHR13008:SF7">
    <property type="entry name" value="MAP KINASE-ACTIVATING DEATH DOMAIN PROTEIN"/>
    <property type="match status" value="1"/>
</dbReference>
<dbReference type="Pfam" id="PF02141">
    <property type="entry name" value="DENN"/>
    <property type="match status" value="1"/>
</dbReference>
<feature type="region of interest" description="Disordered" evidence="10">
    <location>
        <begin position="658"/>
        <end position="787"/>
    </location>
</feature>
<dbReference type="CTD" id="8567"/>
<dbReference type="RefSeq" id="XP_030845010.1">
    <property type="nucleotide sequence ID" value="XM_030989150.1"/>
</dbReference>
<dbReference type="GO" id="GO:0005085">
    <property type="term" value="F:guanyl-nucleotide exchange factor activity"/>
    <property type="evidence" value="ECO:0000318"/>
    <property type="project" value="GO_Central"/>
</dbReference>
<feature type="compositionally biased region" description="Low complexity" evidence="10">
    <location>
        <begin position="672"/>
        <end position="694"/>
    </location>
</feature>
<dbReference type="SMART" id="SM00800">
    <property type="entry name" value="uDENN"/>
    <property type="match status" value="1"/>
</dbReference>
<evidence type="ECO:0000256" key="1">
    <source>
        <dbReference type="ARBA" id="ARBA00004236"/>
    </source>
</evidence>
<feature type="region of interest" description="Disordered" evidence="10">
    <location>
        <begin position="587"/>
        <end position="622"/>
    </location>
</feature>
<dbReference type="PANTHER" id="PTHR13008">
    <property type="entry name" value="MAP-KINASE ACTIVATING DEATH DOMAIN PROTEIN MADD /DENN/AEX-3 C.ELEGANS"/>
    <property type="match status" value="1"/>
</dbReference>
<keyword evidence="7" id="KW-0344">Guanine-nucleotide releasing factor</keyword>
<dbReference type="InterPro" id="IPR056574">
    <property type="entry name" value="Death_MADD"/>
</dbReference>
<name>A0A7M7T0L2_STRPU</name>
<dbReference type="GO" id="GO:0005886">
    <property type="term" value="C:plasma membrane"/>
    <property type="evidence" value="ECO:0007669"/>
    <property type="project" value="UniProtKB-SubCell"/>
</dbReference>
<evidence type="ECO:0000256" key="3">
    <source>
        <dbReference type="ARBA" id="ARBA00005978"/>
    </source>
</evidence>
<dbReference type="GO" id="GO:0005829">
    <property type="term" value="C:cytosol"/>
    <property type="evidence" value="ECO:0000318"/>
    <property type="project" value="GO_Central"/>
</dbReference>
<keyword evidence="6" id="KW-0963">Cytoplasm</keyword>
<dbReference type="Gene3D" id="3.40.50.11500">
    <property type="match status" value="1"/>
</dbReference>
<dbReference type="FunFam" id="3.40.50.11500:FF:000002">
    <property type="entry name" value="MAP kinase-activating death domain protein-like Protein"/>
    <property type="match status" value="1"/>
</dbReference>
<feature type="region of interest" description="Disordered" evidence="10">
    <location>
        <begin position="1150"/>
        <end position="1170"/>
    </location>
</feature>
<evidence type="ECO:0000259" key="11">
    <source>
        <dbReference type="PROSITE" id="PS50211"/>
    </source>
</evidence>
<feature type="region of interest" description="Disordered" evidence="10">
    <location>
        <begin position="1098"/>
        <end position="1126"/>
    </location>
</feature>
<dbReference type="OrthoDB" id="6282239at2759"/>
<dbReference type="GO" id="GO:0032483">
    <property type="term" value="P:regulation of Rab protein signal transduction"/>
    <property type="evidence" value="ECO:0000318"/>
    <property type="project" value="GO_Central"/>
</dbReference>
<feature type="region of interest" description="Disordered" evidence="10">
    <location>
        <begin position="113"/>
        <end position="155"/>
    </location>
</feature>
<evidence type="ECO:0000256" key="2">
    <source>
        <dbReference type="ARBA" id="ARBA00004496"/>
    </source>
</evidence>
<feature type="compositionally biased region" description="Low complexity" evidence="10">
    <location>
        <begin position="1021"/>
        <end position="1034"/>
    </location>
</feature>
<evidence type="ECO:0000256" key="9">
    <source>
        <dbReference type="ARBA" id="ARBA00023136"/>
    </source>
</evidence>
<proteinExistence type="inferred from homology"/>
<dbReference type="PROSITE" id="PS50211">
    <property type="entry name" value="DENN"/>
    <property type="match status" value="1"/>
</dbReference>
<evidence type="ECO:0000256" key="8">
    <source>
        <dbReference type="ARBA" id="ARBA00022703"/>
    </source>
</evidence>
<sequence>MNKKEYLCPRLLDYILIVGARHPNHNNDVAQTPELLKRFPREDHQDFPLPKDVVYFCQPEGCLTVGQKRFSMRENTSFVFTLTEKDSARMRYGICVNFYRPFKVSERKSSSSLEKREKSLLNTRQHSSSSNDTLNIPDDNTEVHKSPRTRRRLKQAKKIRNNSLTSLCILSHHPFISTFRECLFILRKLIDSCNERTSSRKVGGSRSSLRDSVWGVLTGICGDIPPLVKHDVRQIETWMLRLLSAPVPVPGKTRVEIEILESQPALVFALPDHTRFSLADFPLHLPLELLGVDTCLSVITLIMLENKVVLQSRDYNALSMSVMAFVAMIYPLEYMFPVIPLLPTCMGSAEQLLLAPTPYIIGVPASFFRYKPSFQLPDDIWMVDLDTNKITVAGKAGHIPAFPEPEGSDLKRHLRQALASMSLNPPPIKDFDKASSREFEAISKHQTALTAESDFKQFVYGNDVDAVDVATRVAMAKFLNAPDVLGNLTEHTRTLRLYPRPVVAFQVQTFLSSRPNRSPFTDHLASTQAIEYFGECSLNPLNVTFLRIQTGVYDPHLIGDKSKWFREQLQPIEFKVQFENCTLGAALSSASEGGSDSSNPTDESGEESEREDGGGSSSSSYSSLDEFVVDMMNSDIKGDVQDPDKPDQFSEIDEHSIYQPPDTLQLPPDMVQSDNNQFADSDSSSSQDNPTSPDSSDEELPLSVRMRIAQNMSMSGIDTDQDLDSSVYDSDNQHRRDSNDLDSEMGSRGGRGSPTFMDKVNALFRSDSSDSSAPTTPTKTKPKPSILRGIMDLALETAKEPIGSPTSLSSMDPNGYAASVKSDPGPNRSRMGSGMGLPTRKKKTSSPLTRDTRRSLVERSSLIRHHSTKKPEKRSSLTSERPNSEDQLFLKEIVRGVLEGNNVGWLNWSRLKRLMQNENMRAQVISQLYPQDTAVTGDYIEDVKVNKAVYKGLCSVLKAVLAGLEYSFEHHSAGGMASAFALLEIASTHYFGKEPELTQKGDGRHRGGSLKTGGASHGWSKSESISSSSTSTEEGAIKVHTSNLEDNRNDSAYELIDESEIPIGSSVGAGVHGAVGIAAGIAVTDEGVIGTQLDMTPLTGVNRHTNQQTDPSPSNHNHQGSEGVEEGIQSELKDITNNNLYNTGESAITFIAPPSSTHSPDIRDLMDTPTRHRRTKLVEKLSSMDSELSEASTLVSFNSSDTLGNDSDTSSTSGVDVRSRRSRIAHHSIRPVMSDTEVELNGSSMILSKRNTPARWAMKSRKSAGFRYHGGDMIATDSDTSEVILRRYVFEAFVVKDRSPLWDQPLFWEDAYLDAVAAERDAVGLDQGPAEMIHRYVSLTPEERKRLEEDEDKLLSEMLYNMTAYMIEMEVPKIEVKRRVRRLLGRSHVGLLYSQDVNDLLDQVNNLYGNDIDLKPAGSRQMRKHSFVVHAGSDNKGDVLFMEVCDDCVIIRSGNGAVCDRCWYERLINMTYCPKTKVLCLWRKVSSNTKLDKFYTKKCRELYFCIKESMEKAASRQKNGITAEPELGGEFPIQDVKTGEGGLLQVTMEGVGLKFPQSKAFIELKDIKEYKTKKDIFMLVECNPQQKNAIRHKFRSAMAHDIGYAMLCVFSYLAAAKNSETISRKEMEARMAGRKREFMSS</sequence>
<feature type="compositionally biased region" description="Basic and acidic residues" evidence="10">
    <location>
        <begin position="995"/>
        <end position="1005"/>
    </location>
</feature>
<feature type="compositionally biased region" description="Polar residues" evidence="10">
    <location>
        <begin position="122"/>
        <end position="134"/>
    </location>
</feature>
<dbReference type="Pfam" id="PF23629">
    <property type="entry name" value="Death_MADD"/>
    <property type="match status" value="1"/>
</dbReference>
<dbReference type="InterPro" id="IPR005113">
    <property type="entry name" value="uDENN_dom"/>
</dbReference>
<reference evidence="13" key="1">
    <citation type="submission" date="2015-02" db="EMBL/GenBank/DDBJ databases">
        <title>Genome sequencing for Strongylocentrotus purpuratus.</title>
        <authorList>
            <person name="Murali S."/>
            <person name="Liu Y."/>
            <person name="Vee V."/>
            <person name="English A."/>
            <person name="Wang M."/>
            <person name="Skinner E."/>
            <person name="Han Y."/>
            <person name="Muzny D.M."/>
            <person name="Worley K.C."/>
            <person name="Gibbs R.A."/>
        </authorList>
    </citation>
    <scope>NUCLEOTIDE SEQUENCE</scope>
</reference>
<dbReference type="KEGG" id="spu:589631"/>
<feature type="compositionally biased region" description="Low complexity" evidence="10">
    <location>
        <begin position="587"/>
        <end position="598"/>
    </location>
</feature>
<dbReference type="Gene3D" id="3.30.450.200">
    <property type="match status" value="1"/>
</dbReference>
<feature type="region of interest" description="Disordered" evidence="10">
    <location>
        <begin position="995"/>
        <end position="1042"/>
    </location>
</feature>
<evidence type="ECO:0000256" key="6">
    <source>
        <dbReference type="ARBA" id="ARBA00022490"/>
    </source>
</evidence>
<dbReference type="Proteomes" id="UP000007110">
    <property type="component" value="Unassembled WGS sequence"/>
</dbReference>